<dbReference type="AlphaFoldDB" id="A0AB33R6J3"/>
<dbReference type="KEGG" id="sdc:SDSE_0837"/>
<reference evidence="1 2" key="1">
    <citation type="submission" date="2012-05" db="EMBL/GenBank/DDBJ databases">
        <title>Complete genome sequence of a Streptococcus dysgalactiae subsp. equisimilis strain possessing Lancefield's group A antigen.</title>
        <authorList>
            <person name="Luetticken R."/>
            <person name="Bruellhoff K."/>
            <person name="Van der Linden M."/>
            <person name="Peltroche-Llacsahuanga H."/>
            <person name="Blom J."/>
            <person name="Weber-Lehmann J."/>
            <person name="Ferretti J.J."/>
            <person name="McShan W.M."/>
        </authorList>
    </citation>
    <scope>NUCLEOTIDE SEQUENCE [LARGE SCALE GENOMIC DNA]</scope>
    <source>
        <strain evidence="1 2">AC-2713</strain>
    </source>
</reference>
<evidence type="ECO:0000313" key="1">
    <source>
        <dbReference type="EMBL" id="CCI62334.1"/>
    </source>
</evidence>
<evidence type="ECO:0000313" key="2">
    <source>
        <dbReference type="Proteomes" id="UP000009215"/>
    </source>
</evidence>
<protein>
    <submittedName>
        <fullName evidence="1">Uncharacterized protein</fullName>
    </submittedName>
</protein>
<organism evidence="1 2">
    <name type="scientific">Streptococcus dysgalactiae subsp. equisimilis AC-2713</name>
    <dbReference type="NCBI Taxonomy" id="759913"/>
    <lineage>
        <taxon>Bacteria</taxon>
        <taxon>Bacillati</taxon>
        <taxon>Bacillota</taxon>
        <taxon>Bacilli</taxon>
        <taxon>Lactobacillales</taxon>
        <taxon>Streptococcaceae</taxon>
        <taxon>Streptococcus</taxon>
    </lineage>
</organism>
<name>A0AB33R6J3_STREQ</name>
<gene>
    <name evidence="1" type="ORF">SDSE_0837</name>
</gene>
<proteinExistence type="predicted"/>
<accession>A0AB33R6J3</accession>
<dbReference type="EMBL" id="HE858529">
    <property type="protein sequence ID" value="CCI62334.1"/>
    <property type="molecule type" value="Genomic_DNA"/>
</dbReference>
<dbReference type="Proteomes" id="UP000009215">
    <property type="component" value="Chromosome"/>
</dbReference>
<sequence>MKASIIEEKATDLSMIFVRKIKNFLTIIEKGHILVL</sequence>